<comment type="caution">
    <text evidence="5">The sequence shown here is derived from an EMBL/GenBank/DDBJ whole genome shotgun (WGS) entry which is preliminary data.</text>
</comment>
<dbReference type="InterPro" id="IPR017733">
    <property type="entry name" value="OmpA-like_dom_proteobacteria"/>
</dbReference>
<evidence type="ECO:0000256" key="1">
    <source>
        <dbReference type="PROSITE-ProRule" id="PRU00473"/>
    </source>
</evidence>
<organism evidence="5 6">
    <name type="scientific">Azospirillum palustre</name>
    <dbReference type="NCBI Taxonomy" id="2044885"/>
    <lineage>
        <taxon>Bacteria</taxon>
        <taxon>Pseudomonadati</taxon>
        <taxon>Pseudomonadota</taxon>
        <taxon>Alphaproteobacteria</taxon>
        <taxon>Rhodospirillales</taxon>
        <taxon>Azospirillaceae</taxon>
        <taxon>Azospirillum</taxon>
    </lineage>
</organism>
<keyword evidence="3" id="KW-0812">Transmembrane</keyword>
<dbReference type="Proteomes" id="UP000225379">
    <property type="component" value="Unassembled WGS sequence"/>
</dbReference>
<dbReference type="NCBIfam" id="TIGR03350">
    <property type="entry name" value="type_VI_ompA"/>
    <property type="match status" value="1"/>
</dbReference>
<dbReference type="OrthoDB" id="345640at2"/>
<dbReference type="InterPro" id="IPR038522">
    <property type="entry name" value="T4/T6SS_DotU_sf"/>
</dbReference>
<feature type="region of interest" description="Disordered" evidence="2">
    <location>
        <begin position="350"/>
        <end position="384"/>
    </location>
</feature>
<dbReference type="NCBIfam" id="NF038228">
    <property type="entry name" value="IcmH_DotU_IVB"/>
    <property type="match status" value="1"/>
</dbReference>
<dbReference type="CDD" id="cd07185">
    <property type="entry name" value="OmpA_C-like"/>
    <property type="match status" value="1"/>
</dbReference>
<feature type="domain" description="OmpA-like" evidence="4">
    <location>
        <begin position="262"/>
        <end position="382"/>
    </location>
</feature>
<reference evidence="6" key="1">
    <citation type="submission" date="2017-10" db="EMBL/GenBank/DDBJ databases">
        <authorList>
            <person name="Kravchenko I.K."/>
            <person name="Grouzdev D.S."/>
        </authorList>
    </citation>
    <scope>NUCLEOTIDE SEQUENCE [LARGE SCALE GENOMIC DNA]</scope>
    <source>
        <strain evidence="6">B2</strain>
    </source>
</reference>
<sequence length="384" mass="41932">MATATGILLMVCKVRTMVAAPDVERLHGLMIEEIRKFEQRLRAIGLPGDLVRHAHYVVCATVDDLVLNTPWGGSSLWARQGMVGTFHRETLGGERFFDNLAQLKASPGRNAGVLELMYLCLSLGFQGHMRITPRGGEEIARLREDLYRLLRREGTEDGLSPHWMGVREPARRLSTIIPLWVIGAAAGALLLLAYVGFSFALNGASDSLFGRLAALPQRGIVLVARPPLPPPPVPVQLQQAPRIKKFLEREIAEGLVTVTETMDSIVVRIRNRGLFASASTTVEAPFLPTIDRIAQALEGEKGKVTIIGHTDNQPIRSVRFPSNWSLSVARADAVAALIGRTLTDKTRVKTVGKADSDPVVGNDTPEGREQNRRIDVVLSKGDGP</sequence>
<dbReference type="Pfam" id="PF00691">
    <property type="entry name" value="OmpA"/>
    <property type="match status" value="1"/>
</dbReference>
<dbReference type="Gene3D" id="1.25.40.590">
    <property type="entry name" value="Type IV / VI secretion system, DotU"/>
    <property type="match status" value="1"/>
</dbReference>
<proteinExistence type="predicted"/>
<evidence type="ECO:0000259" key="4">
    <source>
        <dbReference type="PROSITE" id="PS51123"/>
    </source>
</evidence>
<dbReference type="PANTHER" id="PTHR38033:SF1">
    <property type="entry name" value="DOTU FAMILY TYPE IV_VI SECRETION SYSTEM PROTEIN"/>
    <property type="match status" value="1"/>
</dbReference>
<keyword evidence="1 3" id="KW-0472">Membrane</keyword>
<dbReference type="AlphaFoldDB" id="A0A2B8BLF1"/>
<protein>
    <submittedName>
        <fullName evidence="5">Type VI secretion system protein TssL</fullName>
    </submittedName>
</protein>
<dbReference type="SUPFAM" id="SSF103088">
    <property type="entry name" value="OmpA-like"/>
    <property type="match status" value="1"/>
</dbReference>
<feature type="compositionally biased region" description="Basic and acidic residues" evidence="2">
    <location>
        <begin position="365"/>
        <end position="375"/>
    </location>
</feature>
<feature type="transmembrane region" description="Helical" evidence="3">
    <location>
        <begin position="177"/>
        <end position="201"/>
    </location>
</feature>
<dbReference type="PANTHER" id="PTHR38033">
    <property type="entry name" value="MEMBRANE PROTEIN-RELATED"/>
    <property type="match status" value="1"/>
</dbReference>
<dbReference type="InterPro" id="IPR006665">
    <property type="entry name" value="OmpA-like"/>
</dbReference>
<accession>A0A2B8BLF1</accession>
<keyword evidence="3" id="KW-1133">Transmembrane helix</keyword>
<dbReference type="Pfam" id="PF09850">
    <property type="entry name" value="DotU"/>
    <property type="match status" value="1"/>
</dbReference>
<dbReference type="Gene3D" id="3.30.1330.60">
    <property type="entry name" value="OmpA-like domain"/>
    <property type="match status" value="1"/>
</dbReference>
<dbReference type="InterPro" id="IPR036737">
    <property type="entry name" value="OmpA-like_sf"/>
</dbReference>
<evidence type="ECO:0000256" key="3">
    <source>
        <dbReference type="SAM" id="Phobius"/>
    </source>
</evidence>
<dbReference type="InterPro" id="IPR017732">
    <property type="entry name" value="T4/T6SS_DotU"/>
</dbReference>
<name>A0A2B8BLF1_9PROT</name>
<dbReference type="NCBIfam" id="TIGR03349">
    <property type="entry name" value="IV_VI_DotU"/>
    <property type="match status" value="1"/>
</dbReference>
<gene>
    <name evidence="5" type="ORF">CRT60_08870</name>
</gene>
<keyword evidence="6" id="KW-1185">Reference proteome</keyword>
<evidence type="ECO:0000256" key="2">
    <source>
        <dbReference type="SAM" id="MobiDB-lite"/>
    </source>
</evidence>
<dbReference type="RefSeq" id="WP_098736042.1">
    <property type="nucleotide sequence ID" value="NZ_PDKW01000039.1"/>
</dbReference>
<evidence type="ECO:0000313" key="6">
    <source>
        <dbReference type="Proteomes" id="UP000225379"/>
    </source>
</evidence>
<evidence type="ECO:0000313" key="5">
    <source>
        <dbReference type="EMBL" id="PGH58057.1"/>
    </source>
</evidence>
<dbReference type="EMBL" id="PDKW01000039">
    <property type="protein sequence ID" value="PGH58057.1"/>
    <property type="molecule type" value="Genomic_DNA"/>
</dbReference>
<dbReference type="GO" id="GO:0016020">
    <property type="term" value="C:membrane"/>
    <property type="evidence" value="ECO:0007669"/>
    <property type="project" value="UniProtKB-UniRule"/>
</dbReference>
<dbReference type="PROSITE" id="PS51123">
    <property type="entry name" value="OMPA_2"/>
    <property type="match status" value="1"/>
</dbReference>